<dbReference type="PANTHER" id="PTHR31672">
    <property type="entry name" value="BNACNNG10540D PROTEIN"/>
    <property type="match status" value="1"/>
</dbReference>
<organism evidence="2 3">
    <name type="scientific">Heracleum sosnowskyi</name>
    <dbReference type="NCBI Taxonomy" id="360622"/>
    <lineage>
        <taxon>Eukaryota</taxon>
        <taxon>Viridiplantae</taxon>
        <taxon>Streptophyta</taxon>
        <taxon>Embryophyta</taxon>
        <taxon>Tracheophyta</taxon>
        <taxon>Spermatophyta</taxon>
        <taxon>Magnoliopsida</taxon>
        <taxon>eudicotyledons</taxon>
        <taxon>Gunneridae</taxon>
        <taxon>Pentapetalae</taxon>
        <taxon>asterids</taxon>
        <taxon>campanulids</taxon>
        <taxon>Apiales</taxon>
        <taxon>Apiaceae</taxon>
        <taxon>Apioideae</taxon>
        <taxon>apioid superclade</taxon>
        <taxon>Tordylieae</taxon>
        <taxon>Tordyliinae</taxon>
        <taxon>Heracleum</taxon>
    </lineage>
</organism>
<dbReference type="InterPro" id="IPR050796">
    <property type="entry name" value="SCF_F-box_component"/>
</dbReference>
<reference evidence="2" key="2">
    <citation type="submission" date="2023-05" db="EMBL/GenBank/DDBJ databases">
        <authorList>
            <person name="Schelkunov M.I."/>
        </authorList>
    </citation>
    <scope>NUCLEOTIDE SEQUENCE</scope>
    <source>
        <strain evidence="2">Hsosn_3</strain>
        <tissue evidence="2">Leaf</tissue>
    </source>
</reference>
<feature type="domain" description="F-box associated beta-propeller type 3" evidence="1">
    <location>
        <begin position="4"/>
        <end position="175"/>
    </location>
</feature>
<dbReference type="PANTHER" id="PTHR31672:SF13">
    <property type="entry name" value="F-BOX PROTEIN CPR30-LIKE"/>
    <property type="match status" value="1"/>
</dbReference>
<dbReference type="Pfam" id="PF08268">
    <property type="entry name" value="FBA_3"/>
    <property type="match status" value="1"/>
</dbReference>
<name>A0AAD8HVU3_9APIA</name>
<dbReference type="NCBIfam" id="TIGR01640">
    <property type="entry name" value="F_box_assoc_1"/>
    <property type="match status" value="1"/>
</dbReference>
<dbReference type="InterPro" id="IPR013187">
    <property type="entry name" value="F-box-assoc_dom_typ3"/>
</dbReference>
<gene>
    <name evidence="2" type="ORF">POM88_029148</name>
</gene>
<accession>A0AAD8HVU3</accession>
<keyword evidence="3" id="KW-1185">Reference proteome</keyword>
<comment type="caution">
    <text evidence="2">The sequence shown here is derived from an EMBL/GenBank/DDBJ whole genome shotgun (WGS) entry which is preliminary data.</text>
</comment>
<sequence>MLMLCIYAPATKELKILPTNINTVRMSLVIGFWFDLVSNDYKILRIVIYSDDLAAEVYSENSSSWKEIQVPNTVQRFRPCHSECVHIKAGKIYFDGERDLLSFNPRNEVFEVYQFPKFVGSSKRSHVLDFEGFVDMIFNEGYGSVYRLRTLDDVCGKVSWTKKFNIDIDLKMDQIALYLDGQYIVVMDHCDGSVYYQHDFKKKEALTPLGGFDSVVKYNESLVSLKGFWRQE</sequence>
<dbReference type="InterPro" id="IPR017451">
    <property type="entry name" value="F-box-assoc_interact_dom"/>
</dbReference>
<dbReference type="AlphaFoldDB" id="A0AAD8HVU3"/>
<evidence type="ECO:0000313" key="2">
    <source>
        <dbReference type="EMBL" id="KAK1372955.1"/>
    </source>
</evidence>
<evidence type="ECO:0000259" key="1">
    <source>
        <dbReference type="Pfam" id="PF08268"/>
    </source>
</evidence>
<protein>
    <recommendedName>
        <fullName evidence="1">F-box associated beta-propeller type 3 domain-containing protein</fullName>
    </recommendedName>
</protein>
<dbReference type="Proteomes" id="UP001237642">
    <property type="component" value="Unassembled WGS sequence"/>
</dbReference>
<reference evidence="2" key="1">
    <citation type="submission" date="2023-02" db="EMBL/GenBank/DDBJ databases">
        <title>Genome of toxic invasive species Heracleum sosnowskyi carries increased number of genes despite the absence of recent whole-genome duplications.</title>
        <authorList>
            <person name="Schelkunov M."/>
            <person name="Shtratnikova V."/>
            <person name="Makarenko M."/>
            <person name="Klepikova A."/>
            <person name="Omelchenko D."/>
            <person name="Novikova G."/>
            <person name="Obukhova E."/>
            <person name="Bogdanov V."/>
            <person name="Penin A."/>
            <person name="Logacheva M."/>
        </authorList>
    </citation>
    <scope>NUCLEOTIDE SEQUENCE</scope>
    <source>
        <strain evidence="2">Hsosn_3</strain>
        <tissue evidence="2">Leaf</tissue>
    </source>
</reference>
<evidence type="ECO:0000313" key="3">
    <source>
        <dbReference type="Proteomes" id="UP001237642"/>
    </source>
</evidence>
<proteinExistence type="predicted"/>
<dbReference type="EMBL" id="JAUIZM010000007">
    <property type="protein sequence ID" value="KAK1372955.1"/>
    <property type="molecule type" value="Genomic_DNA"/>
</dbReference>